<dbReference type="OrthoDB" id="6135341at2759"/>
<dbReference type="AlphaFoldDB" id="A0A2G8LQK4"/>
<dbReference type="GO" id="GO:0003964">
    <property type="term" value="F:RNA-directed DNA polymerase activity"/>
    <property type="evidence" value="ECO:0007669"/>
    <property type="project" value="UniProtKB-KW"/>
</dbReference>
<keyword evidence="2" id="KW-0808">Transferase</keyword>
<dbReference type="Pfam" id="PF00078">
    <property type="entry name" value="RVT_1"/>
    <property type="match status" value="1"/>
</dbReference>
<proteinExistence type="predicted"/>
<evidence type="ECO:0000256" key="3">
    <source>
        <dbReference type="ARBA" id="ARBA00022695"/>
    </source>
</evidence>
<feature type="domain" description="Reverse transcriptase" evidence="8">
    <location>
        <begin position="138"/>
        <end position="254"/>
    </location>
</feature>
<dbReference type="CDD" id="cd01647">
    <property type="entry name" value="RT_LTR"/>
    <property type="match status" value="1"/>
</dbReference>
<dbReference type="GO" id="GO:0008233">
    <property type="term" value="F:peptidase activity"/>
    <property type="evidence" value="ECO:0007669"/>
    <property type="project" value="UniProtKB-KW"/>
</dbReference>
<evidence type="ECO:0000256" key="5">
    <source>
        <dbReference type="ARBA" id="ARBA00022759"/>
    </source>
</evidence>
<comment type="caution">
    <text evidence="9">The sequence shown here is derived from an EMBL/GenBank/DDBJ whole genome shotgun (WGS) entry which is preliminary data.</text>
</comment>
<dbReference type="GO" id="GO:0004519">
    <property type="term" value="F:endonuclease activity"/>
    <property type="evidence" value="ECO:0007669"/>
    <property type="project" value="UniProtKB-KW"/>
</dbReference>
<evidence type="ECO:0000256" key="2">
    <source>
        <dbReference type="ARBA" id="ARBA00022679"/>
    </source>
</evidence>
<dbReference type="Proteomes" id="UP000230750">
    <property type="component" value="Unassembled WGS sequence"/>
</dbReference>
<dbReference type="GO" id="GO:0006508">
    <property type="term" value="P:proteolysis"/>
    <property type="evidence" value="ECO:0007669"/>
    <property type="project" value="UniProtKB-KW"/>
</dbReference>
<keyword evidence="6" id="KW-0378">Hydrolase</keyword>
<evidence type="ECO:0000313" key="9">
    <source>
        <dbReference type="EMBL" id="PIK62502.1"/>
    </source>
</evidence>
<evidence type="ECO:0000256" key="7">
    <source>
        <dbReference type="ARBA" id="ARBA00022918"/>
    </source>
</evidence>
<keyword evidence="7" id="KW-0695">RNA-directed DNA polymerase</keyword>
<keyword evidence="10" id="KW-1185">Reference proteome</keyword>
<evidence type="ECO:0000256" key="4">
    <source>
        <dbReference type="ARBA" id="ARBA00022722"/>
    </source>
</evidence>
<dbReference type="InterPro" id="IPR000477">
    <property type="entry name" value="RT_dom"/>
</dbReference>
<accession>A0A2G8LQK4</accession>
<evidence type="ECO:0000256" key="1">
    <source>
        <dbReference type="ARBA" id="ARBA00022670"/>
    </source>
</evidence>
<dbReference type="PANTHER" id="PTHR24559">
    <property type="entry name" value="TRANSPOSON TY3-I GAG-POL POLYPROTEIN"/>
    <property type="match status" value="1"/>
</dbReference>
<evidence type="ECO:0000313" key="10">
    <source>
        <dbReference type="Proteomes" id="UP000230750"/>
    </source>
</evidence>
<evidence type="ECO:0000256" key="6">
    <source>
        <dbReference type="ARBA" id="ARBA00022801"/>
    </source>
</evidence>
<protein>
    <recommendedName>
        <fullName evidence="8">Reverse transcriptase domain-containing protein</fullName>
    </recommendedName>
</protein>
<dbReference type="SUPFAM" id="SSF56672">
    <property type="entry name" value="DNA/RNA polymerases"/>
    <property type="match status" value="1"/>
</dbReference>
<dbReference type="EMBL" id="MRZV01000011">
    <property type="protein sequence ID" value="PIK62502.1"/>
    <property type="molecule type" value="Genomic_DNA"/>
</dbReference>
<keyword evidence="5" id="KW-0255">Endonuclease</keyword>
<dbReference type="PANTHER" id="PTHR24559:SF454">
    <property type="entry name" value="RIBONUCLEASE H"/>
    <property type="match status" value="1"/>
</dbReference>
<dbReference type="InterPro" id="IPR053134">
    <property type="entry name" value="RNA-dir_DNA_polymerase"/>
</dbReference>
<keyword evidence="1" id="KW-0645">Protease</keyword>
<keyword evidence="3" id="KW-0548">Nucleotidyltransferase</keyword>
<dbReference type="InterPro" id="IPR043502">
    <property type="entry name" value="DNA/RNA_pol_sf"/>
</dbReference>
<name>A0A2G8LQK4_STIJA</name>
<keyword evidence="4" id="KW-0540">Nuclease</keyword>
<organism evidence="9 10">
    <name type="scientific">Stichopus japonicus</name>
    <name type="common">Sea cucumber</name>
    <dbReference type="NCBI Taxonomy" id="307972"/>
    <lineage>
        <taxon>Eukaryota</taxon>
        <taxon>Metazoa</taxon>
        <taxon>Echinodermata</taxon>
        <taxon>Eleutherozoa</taxon>
        <taxon>Echinozoa</taxon>
        <taxon>Holothuroidea</taxon>
        <taxon>Aspidochirotacea</taxon>
        <taxon>Aspidochirotida</taxon>
        <taxon>Stichopodidae</taxon>
        <taxon>Apostichopus</taxon>
    </lineage>
</organism>
<reference evidence="9 10" key="1">
    <citation type="journal article" date="2017" name="PLoS Biol.">
        <title>The sea cucumber genome provides insights into morphological evolution and visceral regeneration.</title>
        <authorList>
            <person name="Zhang X."/>
            <person name="Sun L."/>
            <person name="Yuan J."/>
            <person name="Sun Y."/>
            <person name="Gao Y."/>
            <person name="Zhang L."/>
            <person name="Li S."/>
            <person name="Dai H."/>
            <person name="Hamel J.F."/>
            <person name="Liu C."/>
            <person name="Yu Y."/>
            <person name="Liu S."/>
            <person name="Lin W."/>
            <person name="Guo K."/>
            <person name="Jin S."/>
            <person name="Xu P."/>
            <person name="Storey K.B."/>
            <person name="Huan P."/>
            <person name="Zhang T."/>
            <person name="Zhou Y."/>
            <person name="Zhang J."/>
            <person name="Lin C."/>
            <person name="Li X."/>
            <person name="Xing L."/>
            <person name="Huo D."/>
            <person name="Sun M."/>
            <person name="Wang L."/>
            <person name="Mercier A."/>
            <person name="Li F."/>
            <person name="Yang H."/>
            <person name="Xiang J."/>
        </authorList>
    </citation>
    <scope>NUCLEOTIDE SEQUENCE [LARGE SCALE GENOMIC DNA]</scope>
    <source>
        <strain evidence="9">Shaxun</strain>
        <tissue evidence="9">Muscle</tissue>
    </source>
</reference>
<dbReference type="PROSITE" id="PS50878">
    <property type="entry name" value="RT_POL"/>
    <property type="match status" value="1"/>
</dbReference>
<sequence length="254" mass="28980">MLKKYYRPSGDLENRTSTVLVQASELLNIIETPQIDDEIKEVSGCSLVAKKILGRLPTKTSRETVNDVNINSNVTREQKEELRKLIHNYTDVFIDLPGRTQLSEHDIVLTDDQPVRKRAYPTPKKLRQEIQSELEDMIHMDIIEPSDSPYASPLVIVKKLDGTNRLYVDYRASNAKTQFDAGPIPDISEIFAKLVHSNYFTKLDLTKGCWQIPMKEEVKPLTAFITHHGLFQFKAMPFGLCNSAATFSRAMRKL</sequence>
<dbReference type="FunFam" id="3.10.10.10:FF:000007">
    <property type="entry name" value="Retrovirus-related Pol polyprotein from transposon 17.6-like Protein"/>
    <property type="match status" value="1"/>
</dbReference>
<evidence type="ECO:0000259" key="8">
    <source>
        <dbReference type="PROSITE" id="PS50878"/>
    </source>
</evidence>
<gene>
    <name evidence="9" type="ORF">BSL78_00599</name>
</gene>
<dbReference type="Gene3D" id="3.10.10.10">
    <property type="entry name" value="HIV Type 1 Reverse Transcriptase, subunit A, domain 1"/>
    <property type="match status" value="1"/>
</dbReference>